<protein>
    <submittedName>
        <fullName evidence="2">CAAX amino terminal protease family</fullName>
    </submittedName>
</protein>
<keyword evidence="2" id="KW-0378">Hydrolase</keyword>
<organism evidence="2 3">
    <name type="scientific">Methylomicrobium album BG8</name>
    <dbReference type="NCBI Taxonomy" id="686340"/>
    <lineage>
        <taxon>Bacteria</taxon>
        <taxon>Pseudomonadati</taxon>
        <taxon>Pseudomonadota</taxon>
        <taxon>Gammaproteobacteria</taxon>
        <taxon>Methylococcales</taxon>
        <taxon>Methylococcaceae</taxon>
        <taxon>Methylomicrobium</taxon>
    </lineage>
</organism>
<dbReference type="EMBL" id="CM001475">
    <property type="protein sequence ID" value="EIC31250.1"/>
    <property type="molecule type" value="Genomic_DNA"/>
</dbReference>
<proteinExistence type="predicted"/>
<feature type="transmembrane region" description="Helical" evidence="1">
    <location>
        <begin position="28"/>
        <end position="53"/>
    </location>
</feature>
<accession>H8GGX5</accession>
<dbReference type="AlphaFoldDB" id="H8GGX5"/>
<sequence length="110" mass="12468">MIQKTLQMKYGYTLSHLQYLYQGQFRELALIAFAGIIFGSIFIHTDSVLFAGLVHGLYDAILSANLVPFRLSYNASLPILFLITTLFLMLYAFKRASVPYNEDQDGFSLS</sequence>
<keyword evidence="2" id="KW-0645">Protease</keyword>
<feature type="transmembrane region" description="Helical" evidence="1">
    <location>
        <begin position="73"/>
        <end position="93"/>
    </location>
</feature>
<keyword evidence="1" id="KW-0472">Membrane</keyword>
<dbReference type="eggNOG" id="ENOG5031NCR">
    <property type="taxonomic scope" value="Bacteria"/>
</dbReference>
<dbReference type="GO" id="GO:0008233">
    <property type="term" value="F:peptidase activity"/>
    <property type="evidence" value="ECO:0007669"/>
    <property type="project" value="UniProtKB-KW"/>
</dbReference>
<gene>
    <name evidence="2" type="ORF">Metal_3603</name>
</gene>
<keyword evidence="1" id="KW-0812">Transmembrane</keyword>
<dbReference type="RefSeq" id="WP_005374489.1">
    <property type="nucleotide sequence ID" value="NZ_CM001475.1"/>
</dbReference>
<dbReference type="STRING" id="686340.Metal_3603"/>
<dbReference type="GO" id="GO:0006508">
    <property type="term" value="P:proteolysis"/>
    <property type="evidence" value="ECO:0007669"/>
    <property type="project" value="UniProtKB-KW"/>
</dbReference>
<keyword evidence="1" id="KW-1133">Transmembrane helix</keyword>
<reference evidence="2 3" key="1">
    <citation type="journal article" date="2013" name="Genome Announc.">
        <title>Genome Sequence of the Obligate Gammaproteobacterial Methanotroph Methylomicrobium album Strain BG8.</title>
        <authorList>
            <person name="Kits K.D."/>
            <person name="Kalyuzhnaya M.G."/>
            <person name="Klotz M.G."/>
            <person name="Jetten M.S."/>
            <person name="Op den Camp H.J."/>
            <person name="Vuilleumier S."/>
            <person name="Bringel F."/>
            <person name="Dispirito A.A."/>
            <person name="Murrell J.C."/>
            <person name="Bruce D."/>
            <person name="Cheng J.F."/>
            <person name="Copeland A."/>
            <person name="Goodwin L."/>
            <person name="Hauser L."/>
            <person name="Lajus A."/>
            <person name="Land M.L."/>
            <person name="Lapidus A."/>
            <person name="Lucas S."/>
            <person name="Medigue C."/>
            <person name="Pitluck S."/>
            <person name="Woyke T."/>
            <person name="Zeytun A."/>
            <person name="Stein L.Y."/>
        </authorList>
    </citation>
    <scope>NUCLEOTIDE SEQUENCE [LARGE SCALE GENOMIC DNA]</scope>
    <source>
        <strain evidence="2 3">BG8</strain>
    </source>
</reference>
<evidence type="ECO:0000313" key="3">
    <source>
        <dbReference type="Proteomes" id="UP000005090"/>
    </source>
</evidence>
<dbReference type="Proteomes" id="UP000005090">
    <property type="component" value="Chromosome"/>
</dbReference>
<dbReference type="HOGENOM" id="CLU_2167995_0_0_6"/>
<evidence type="ECO:0000313" key="2">
    <source>
        <dbReference type="EMBL" id="EIC31250.1"/>
    </source>
</evidence>
<name>H8GGX5_METAL</name>
<evidence type="ECO:0000256" key="1">
    <source>
        <dbReference type="SAM" id="Phobius"/>
    </source>
</evidence>
<keyword evidence="3" id="KW-1185">Reference proteome</keyword>